<evidence type="ECO:0000313" key="2">
    <source>
        <dbReference type="Proteomes" id="UP000199328"/>
    </source>
</evidence>
<name>A0A1G9HBE1_9RHOB</name>
<dbReference type="PROSITE" id="PS51257">
    <property type="entry name" value="PROKAR_LIPOPROTEIN"/>
    <property type="match status" value="1"/>
</dbReference>
<accession>A0A1G9HBE1</accession>
<sequence length="84" mass="8806">MPRNAECSRPGHAALVLATSLLAACARGGSDGPAPCGCLPLPEYEREFQARAAEELERLPEGSAIEEMLGDYHALRVGAGQCVP</sequence>
<evidence type="ECO:0000313" key="1">
    <source>
        <dbReference type="EMBL" id="SDL10321.1"/>
    </source>
</evidence>
<dbReference type="EMBL" id="FNFV01000012">
    <property type="protein sequence ID" value="SDL10321.1"/>
    <property type="molecule type" value="Genomic_DNA"/>
</dbReference>
<keyword evidence="2" id="KW-1185">Reference proteome</keyword>
<organism evidence="1 2">
    <name type="scientific">Meinhardsimonia xiamenensis</name>
    <dbReference type="NCBI Taxonomy" id="990712"/>
    <lineage>
        <taxon>Bacteria</taxon>
        <taxon>Pseudomonadati</taxon>
        <taxon>Pseudomonadota</taxon>
        <taxon>Alphaproteobacteria</taxon>
        <taxon>Rhodobacterales</taxon>
        <taxon>Paracoccaceae</taxon>
        <taxon>Meinhardsimonia</taxon>
    </lineage>
</organism>
<evidence type="ECO:0008006" key="3">
    <source>
        <dbReference type="Google" id="ProtNLM"/>
    </source>
</evidence>
<dbReference type="STRING" id="990712.SAMN05216257_1127"/>
<dbReference type="AlphaFoldDB" id="A0A1G9HBE1"/>
<proteinExistence type="predicted"/>
<gene>
    <name evidence="1" type="ORF">SAMN05216257_1127</name>
</gene>
<reference evidence="2" key="1">
    <citation type="submission" date="2016-10" db="EMBL/GenBank/DDBJ databases">
        <authorList>
            <person name="Varghese N."/>
            <person name="Submissions S."/>
        </authorList>
    </citation>
    <scope>NUCLEOTIDE SEQUENCE [LARGE SCALE GENOMIC DNA]</scope>
    <source>
        <strain evidence="2">CGMCC 1.10789</strain>
    </source>
</reference>
<dbReference type="Proteomes" id="UP000199328">
    <property type="component" value="Unassembled WGS sequence"/>
</dbReference>
<protein>
    <recommendedName>
        <fullName evidence="3">Lipoprotein</fullName>
    </recommendedName>
</protein>